<comment type="caution">
    <text evidence="1">The sequence shown here is derived from an EMBL/GenBank/DDBJ whole genome shotgun (WGS) entry which is preliminary data.</text>
</comment>
<gene>
    <name evidence="1" type="ORF">GCM10017559_05100</name>
</gene>
<dbReference type="EMBL" id="BAAAWD010000003">
    <property type="protein sequence ID" value="GAA2988268.1"/>
    <property type="molecule type" value="Genomic_DNA"/>
</dbReference>
<accession>A0ABN3XSS7</accession>
<keyword evidence="2" id="KW-1185">Reference proteome</keyword>
<evidence type="ECO:0000313" key="2">
    <source>
        <dbReference type="Proteomes" id="UP001499930"/>
    </source>
</evidence>
<name>A0ABN3XSS7_9ACTN</name>
<evidence type="ECO:0000313" key="1">
    <source>
        <dbReference type="EMBL" id="GAA2988268.1"/>
    </source>
</evidence>
<organism evidence="1 2">
    <name type="scientific">Streptosporangium longisporum</name>
    <dbReference type="NCBI Taxonomy" id="46187"/>
    <lineage>
        <taxon>Bacteria</taxon>
        <taxon>Bacillati</taxon>
        <taxon>Actinomycetota</taxon>
        <taxon>Actinomycetes</taxon>
        <taxon>Streptosporangiales</taxon>
        <taxon>Streptosporangiaceae</taxon>
        <taxon>Streptosporangium</taxon>
    </lineage>
</organism>
<dbReference type="Proteomes" id="UP001499930">
    <property type="component" value="Unassembled WGS sequence"/>
</dbReference>
<protein>
    <submittedName>
        <fullName evidence="1">Uncharacterized protein</fullName>
    </submittedName>
</protein>
<sequence>MGLGEITGGRGGGGGVGWGDRVGRWAAGGGPWGGEWTEARTRIRGGPFLTVYTVWAVRGAEGLSPSYVSADHKLSGRDCAARGGAHLGGANWDLT</sequence>
<proteinExistence type="predicted"/>
<reference evidence="1 2" key="1">
    <citation type="journal article" date="2019" name="Int. J. Syst. Evol. Microbiol.">
        <title>The Global Catalogue of Microorganisms (GCM) 10K type strain sequencing project: providing services to taxonomists for standard genome sequencing and annotation.</title>
        <authorList>
            <consortium name="The Broad Institute Genomics Platform"/>
            <consortium name="The Broad Institute Genome Sequencing Center for Infectious Disease"/>
            <person name="Wu L."/>
            <person name="Ma J."/>
        </authorList>
    </citation>
    <scope>NUCLEOTIDE SEQUENCE [LARGE SCALE GENOMIC DNA]</scope>
    <source>
        <strain evidence="1 2">JCM 3106</strain>
    </source>
</reference>